<dbReference type="PANTHER" id="PTHR39321">
    <property type="entry name" value="NICOTINATE-NUCLEOTIDE ADENYLYLTRANSFERASE-RELATED"/>
    <property type="match status" value="1"/>
</dbReference>
<dbReference type="InterPro" id="IPR014729">
    <property type="entry name" value="Rossmann-like_a/b/a_fold"/>
</dbReference>
<proteinExistence type="inferred from homology"/>
<dbReference type="STRING" id="1458461.BN1012_Phect1232"/>
<gene>
    <name evidence="11" type="primary">nadD</name>
    <name evidence="13" type="ORF">BN1012_Phect1232</name>
</gene>
<keyword evidence="5 11" id="KW-0808">Transferase</keyword>
<evidence type="ECO:0000256" key="9">
    <source>
        <dbReference type="ARBA" id="ARBA00023027"/>
    </source>
</evidence>
<evidence type="ECO:0000256" key="5">
    <source>
        <dbReference type="ARBA" id="ARBA00022679"/>
    </source>
</evidence>
<dbReference type="InterPro" id="IPR005248">
    <property type="entry name" value="NadD/NMNAT"/>
</dbReference>
<protein>
    <recommendedName>
        <fullName evidence="11">Probable nicotinate-nucleotide adenylyltransferase</fullName>
        <ecNumber evidence="11">2.7.7.18</ecNumber>
    </recommendedName>
    <alternativeName>
        <fullName evidence="11">Deamido-NAD(+) diphosphorylase</fullName>
    </alternativeName>
    <alternativeName>
        <fullName evidence="11">Deamido-NAD(+) pyrophosphorylase</fullName>
    </alternativeName>
    <alternativeName>
        <fullName evidence="11">Nicotinate mononucleotide adenylyltransferase</fullName>
        <shortName evidence="11">NaMN adenylyltransferase</shortName>
    </alternativeName>
</protein>
<dbReference type="GO" id="GO:0009435">
    <property type="term" value="P:NAD+ biosynthetic process"/>
    <property type="evidence" value="ECO:0007669"/>
    <property type="project" value="UniProtKB-UniRule"/>
</dbReference>
<dbReference type="PANTHER" id="PTHR39321:SF3">
    <property type="entry name" value="PHOSPHOPANTETHEINE ADENYLYLTRANSFERASE"/>
    <property type="match status" value="1"/>
</dbReference>
<dbReference type="HOGENOM" id="CLU_069765_2_0_5"/>
<dbReference type="NCBIfam" id="TIGR00482">
    <property type="entry name" value="nicotinate (nicotinamide) nucleotide adenylyltransferase"/>
    <property type="match status" value="1"/>
</dbReference>
<dbReference type="EC" id="2.7.7.18" evidence="11"/>
<keyword evidence="8 11" id="KW-0067">ATP-binding</keyword>
<dbReference type="AlphaFoldDB" id="X5MMQ8"/>
<accession>X5MMQ8</accession>
<comment type="pathway">
    <text evidence="2 11">Cofactor biosynthesis; NAD(+) biosynthesis; deamido-NAD(+) from nicotinate D-ribonucleotide: step 1/1.</text>
</comment>
<sequence length="209" mass="23403">MSSELSPGLNNGLIGGLRIGLLGGSFNPAHEGHRHISLVALRRLQLHQVWWLVSPQNPLKPEKGMAPFAQRMESARTMADHPAIRVTDIETQMGTRYTADTIRQLTDRAPATRFVWLMGADNLLSFPKWHQWTSIMERVPVAVIARPGYSLKARLSHAASRYANRQFPVEHASRLADVEAPAWVFIEDQPTPLSSTQIRRQIGSAWVAD</sequence>
<dbReference type="HAMAP" id="MF_00244">
    <property type="entry name" value="NaMN_adenylyltr"/>
    <property type="match status" value="1"/>
</dbReference>
<evidence type="ECO:0000313" key="13">
    <source>
        <dbReference type="EMBL" id="CDO59446.1"/>
    </source>
</evidence>
<evidence type="ECO:0000256" key="1">
    <source>
        <dbReference type="ARBA" id="ARBA00002324"/>
    </source>
</evidence>
<dbReference type="Gene3D" id="3.40.50.620">
    <property type="entry name" value="HUPs"/>
    <property type="match status" value="1"/>
</dbReference>
<evidence type="ECO:0000256" key="4">
    <source>
        <dbReference type="ARBA" id="ARBA00022642"/>
    </source>
</evidence>
<keyword evidence="4 11" id="KW-0662">Pyridine nucleotide biosynthesis</keyword>
<evidence type="ECO:0000256" key="11">
    <source>
        <dbReference type="HAMAP-Rule" id="MF_00244"/>
    </source>
</evidence>
<keyword evidence="14" id="KW-1185">Reference proteome</keyword>
<dbReference type="UniPathway" id="UPA00253">
    <property type="reaction ID" value="UER00332"/>
</dbReference>
<dbReference type="RefSeq" id="WP_043950096.1">
    <property type="nucleotide sequence ID" value="NZ_HG966617.1"/>
</dbReference>
<comment type="similarity">
    <text evidence="3 11">Belongs to the NadD family.</text>
</comment>
<evidence type="ECO:0000313" key="14">
    <source>
        <dbReference type="Proteomes" id="UP000032160"/>
    </source>
</evidence>
<dbReference type="PATRIC" id="fig|1458461.3.peg.1231"/>
<dbReference type="EMBL" id="HG966617">
    <property type="protein sequence ID" value="CDO59446.1"/>
    <property type="molecule type" value="Genomic_DNA"/>
</dbReference>
<dbReference type="NCBIfam" id="NF000843">
    <property type="entry name" value="PRK00071.2-2"/>
    <property type="match status" value="1"/>
</dbReference>
<evidence type="ECO:0000256" key="6">
    <source>
        <dbReference type="ARBA" id="ARBA00022695"/>
    </source>
</evidence>
<dbReference type="InterPro" id="IPR004821">
    <property type="entry name" value="Cyt_trans-like"/>
</dbReference>
<dbReference type="GO" id="GO:0005524">
    <property type="term" value="F:ATP binding"/>
    <property type="evidence" value="ECO:0007669"/>
    <property type="project" value="UniProtKB-KW"/>
</dbReference>
<dbReference type="Proteomes" id="UP000032160">
    <property type="component" value="Chromosome I"/>
</dbReference>
<organism evidence="13 14">
    <name type="scientific">Candidatus Phaeomarinibacter ectocarpi</name>
    <dbReference type="NCBI Taxonomy" id="1458461"/>
    <lineage>
        <taxon>Bacteria</taxon>
        <taxon>Pseudomonadati</taxon>
        <taxon>Pseudomonadota</taxon>
        <taxon>Alphaproteobacteria</taxon>
        <taxon>Hyphomicrobiales</taxon>
        <taxon>Parvibaculaceae</taxon>
        <taxon>Candidatus Phaeomarinibacter</taxon>
    </lineage>
</organism>
<dbReference type="GO" id="GO:0004515">
    <property type="term" value="F:nicotinate-nucleotide adenylyltransferase activity"/>
    <property type="evidence" value="ECO:0007669"/>
    <property type="project" value="UniProtKB-UniRule"/>
</dbReference>
<evidence type="ECO:0000256" key="2">
    <source>
        <dbReference type="ARBA" id="ARBA00005019"/>
    </source>
</evidence>
<keyword evidence="6 11" id="KW-0548">Nucleotidyltransferase</keyword>
<evidence type="ECO:0000256" key="8">
    <source>
        <dbReference type="ARBA" id="ARBA00022840"/>
    </source>
</evidence>
<dbReference type="Pfam" id="PF01467">
    <property type="entry name" value="CTP_transf_like"/>
    <property type="match status" value="1"/>
</dbReference>
<dbReference type="CDD" id="cd02165">
    <property type="entry name" value="NMNAT"/>
    <property type="match status" value="1"/>
</dbReference>
<evidence type="ECO:0000256" key="7">
    <source>
        <dbReference type="ARBA" id="ARBA00022741"/>
    </source>
</evidence>
<evidence type="ECO:0000259" key="12">
    <source>
        <dbReference type="Pfam" id="PF01467"/>
    </source>
</evidence>
<comment type="catalytic activity">
    <reaction evidence="10 11">
        <text>nicotinate beta-D-ribonucleotide + ATP + H(+) = deamido-NAD(+) + diphosphate</text>
        <dbReference type="Rhea" id="RHEA:22860"/>
        <dbReference type="ChEBI" id="CHEBI:15378"/>
        <dbReference type="ChEBI" id="CHEBI:30616"/>
        <dbReference type="ChEBI" id="CHEBI:33019"/>
        <dbReference type="ChEBI" id="CHEBI:57502"/>
        <dbReference type="ChEBI" id="CHEBI:58437"/>
        <dbReference type="EC" id="2.7.7.18"/>
    </reaction>
</comment>
<evidence type="ECO:0000256" key="10">
    <source>
        <dbReference type="ARBA" id="ARBA00048721"/>
    </source>
</evidence>
<name>X5MMQ8_9HYPH</name>
<dbReference type="KEGG" id="pect:BN1012_Phect1232"/>
<reference evidence="13 14" key="1">
    <citation type="journal article" date="2014" name="Front. Genet.">
        <title>Genome and metabolic network of "Candidatus Phaeomarinobacter ectocarpi" Ec32, a new candidate genus of Alphaproteobacteria frequently associated with brown algae.</title>
        <authorList>
            <person name="Dittami S.M."/>
            <person name="Barbeyron T."/>
            <person name="Boyen C."/>
            <person name="Cambefort J."/>
            <person name="Collet G."/>
            <person name="Delage L."/>
            <person name="Gobet A."/>
            <person name="Groisillier A."/>
            <person name="Leblanc C."/>
            <person name="Michel G."/>
            <person name="Scornet D."/>
            <person name="Siegel A."/>
            <person name="Tapia J.E."/>
            <person name="Tonon T."/>
        </authorList>
    </citation>
    <scope>NUCLEOTIDE SEQUENCE [LARGE SCALE GENOMIC DNA]</scope>
    <source>
        <strain evidence="13 14">Ec32</strain>
    </source>
</reference>
<keyword evidence="9 11" id="KW-0520">NAD</keyword>
<keyword evidence="7 11" id="KW-0547">Nucleotide-binding</keyword>
<dbReference type="SUPFAM" id="SSF52374">
    <property type="entry name" value="Nucleotidylyl transferase"/>
    <property type="match status" value="1"/>
</dbReference>
<evidence type="ECO:0000256" key="3">
    <source>
        <dbReference type="ARBA" id="ARBA00009014"/>
    </source>
</evidence>
<feature type="domain" description="Cytidyltransferase-like" evidence="12">
    <location>
        <begin position="21"/>
        <end position="200"/>
    </location>
</feature>
<comment type="function">
    <text evidence="1 11">Catalyzes the reversible adenylation of nicotinate mononucleotide (NaMN) to nicotinic acid adenine dinucleotide (NaAD).</text>
</comment>
<dbReference type="OrthoDB" id="5295945at2"/>